<dbReference type="Proteomes" id="UP000193689">
    <property type="component" value="Unassembled WGS sequence"/>
</dbReference>
<proteinExistence type="predicted"/>
<dbReference type="GeneID" id="63777828"/>
<reference evidence="2 3" key="1">
    <citation type="submission" date="2016-07" db="EMBL/GenBank/DDBJ databases">
        <title>Pervasive Adenine N6-methylation of Active Genes in Fungi.</title>
        <authorList>
            <consortium name="DOE Joint Genome Institute"/>
            <person name="Mondo S.J."/>
            <person name="Dannebaum R.O."/>
            <person name="Kuo R.C."/>
            <person name="Labutti K."/>
            <person name="Haridas S."/>
            <person name="Kuo A."/>
            <person name="Salamov A."/>
            <person name="Ahrendt S.R."/>
            <person name="Lipzen A."/>
            <person name="Sullivan W."/>
            <person name="Andreopoulos W.B."/>
            <person name="Clum A."/>
            <person name="Lindquist E."/>
            <person name="Daum C."/>
            <person name="Ramamoorthy G.K."/>
            <person name="Gryganskyi A."/>
            <person name="Culley D."/>
            <person name="Magnuson J.K."/>
            <person name="James T.Y."/>
            <person name="O'Malley M.A."/>
            <person name="Stajich J.E."/>
            <person name="Spatafora J.W."/>
            <person name="Visel A."/>
            <person name="Grigoriev I.V."/>
        </authorList>
    </citation>
    <scope>NUCLEOTIDE SEQUENCE [LARGE SCALE GENOMIC DNA]</scope>
    <source>
        <strain evidence="2 3">CBS 129021</strain>
    </source>
</reference>
<dbReference type="Pfam" id="PF10056">
    <property type="entry name" value="DUF2293"/>
    <property type="match status" value="1"/>
</dbReference>
<dbReference type="PANTHER" id="PTHR38113">
    <property type="match status" value="1"/>
</dbReference>
<comment type="caution">
    <text evidence="2">The sequence shown here is derived from an EMBL/GenBank/DDBJ whole genome shotgun (WGS) entry which is preliminary data.</text>
</comment>
<keyword evidence="3" id="KW-1185">Reference proteome</keyword>
<dbReference type="OrthoDB" id="5381833at2759"/>
<dbReference type="RefSeq" id="XP_040720568.1">
    <property type="nucleotide sequence ID" value="XM_040861616.1"/>
</dbReference>
<feature type="domain" description="DUF2293" evidence="1">
    <location>
        <begin position="102"/>
        <end position="183"/>
    </location>
</feature>
<evidence type="ECO:0000259" key="1">
    <source>
        <dbReference type="Pfam" id="PF10056"/>
    </source>
</evidence>
<dbReference type="PANTHER" id="PTHR38113:SF2">
    <property type="entry name" value="DUF2293 DOMAIN-CONTAINING PROTEIN"/>
    <property type="match status" value="1"/>
</dbReference>
<dbReference type="InterPro" id="IPR018744">
    <property type="entry name" value="DUF2293"/>
</dbReference>
<dbReference type="AlphaFoldDB" id="A0A1Y2EIC3"/>
<dbReference type="EMBL" id="MCFJ01000001">
    <property type="protein sequence ID" value="ORY70976.1"/>
    <property type="molecule type" value="Genomic_DNA"/>
</dbReference>
<organism evidence="2 3">
    <name type="scientific">Pseudomassariella vexata</name>
    <dbReference type="NCBI Taxonomy" id="1141098"/>
    <lineage>
        <taxon>Eukaryota</taxon>
        <taxon>Fungi</taxon>
        <taxon>Dikarya</taxon>
        <taxon>Ascomycota</taxon>
        <taxon>Pezizomycotina</taxon>
        <taxon>Sordariomycetes</taxon>
        <taxon>Xylariomycetidae</taxon>
        <taxon>Amphisphaeriales</taxon>
        <taxon>Pseudomassariaceae</taxon>
        <taxon>Pseudomassariella</taxon>
    </lineage>
</organism>
<evidence type="ECO:0000313" key="2">
    <source>
        <dbReference type="EMBL" id="ORY70976.1"/>
    </source>
</evidence>
<dbReference type="InParanoid" id="A0A1Y2EIC3"/>
<name>A0A1Y2EIC3_9PEZI</name>
<sequence>MAPAPTSEPIVQERQSMPHGYVFVPKGNVFITGHCRRRTQAANHTVYTVVDASSRKKTLGIRVPQTIYTSVRQSEAATRQDRANAVKKRDGALETQFCEEVLRLFPNIPSEAVPKVVQTAMRKGSGRVGRTGALGLEKRAILGVRAHIRHCETAYDGLLKNGMTRERAREKVIGRVDEVAGQWVGKQKKEGAESRRRCP</sequence>
<accession>A0A1Y2EIC3</accession>
<evidence type="ECO:0000313" key="3">
    <source>
        <dbReference type="Proteomes" id="UP000193689"/>
    </source>
</evidence>
<gene>
    <name evidence="2" type="ORF">BCR38DRAFT_453643</name>
</gene>
<protein>
    <recommendedName>
        <fullName evidence="1">DUF2293 domain-containing protein</fullName>
    </recommendedName>
</protein>